<proteinExistence type="predicted"/>
<dbReference type="GO" id="GO:0046872">
    <property type="term" value="F:metal ion binding"/>
    <property type="evidence" value="ECO:0007669"/>
    <property type="project" value="UniProtKB-KW"/>
</dbReference>
<dbReference type="AlphaFoldDB" id="A0A9P0EFZ2"/>
<protein>
    <recommendedName>
        <fullName evidence="4">Deacetylase sirtuin-type domain-containing protein</fullName>
    </recommendedName>
</protein>
<dbReference type="EMBL" id="OV725078">
    <property type="protein sequence ID" value="CAH1393111.1"/>
    <property type="molecule type" value="Genomic_DNA"/>
</dbReference>
<keyword evidence="1" id="KW-0808">Transferase</keyword>
<feature type="domain" description="Deacetylase sirtuin-type" evidence="4">
    <location>
        <begin position="20"/>
        <end position="298"/>
    </location>
</feature>
<dbReference type="Pfam" id="PF02146">
    <property type="entry name" value="SIR2"/>
    <property type="match status" value="1"/>
</dbReference>
<dbReference type="InterPro" id="IPR026591">
    <property type="entry name" value="Sirtuin_cat_small_dom_sf"/>
</dbReference>
<dbReference type="PANTHER" id="PTHR11085">
    <property type="entry name" value="NAD-DEPENDENT PROTEIN DEACYLASE SIRTUIN-5, MITOCHONDRIAL-RELATED"/>
    <property type="match status" value="1"/>
</dbReference>
<keyword evidence="6" id="KW-1185">Reference proteome</keyword>
<dbReference type="PROSITE" id="PS50305">
    <property type="entry name" value="SIRTUIN"/>
    <property type="match status" value="1"/>
</dbReference>
<reference evidence="5" key="1">
    <citation type="submission" date="2022-01" db="EMBL/GenBank/DDBJ databases">
        <authorList>
            <person name="King R."/>
        </authorList>
    </citation>
    <scope>NUCLEOTIDE SEQUENCE</scope>
</reference>
<evidence type="ECO:0000259" key="4">
    <source>
        <dbReference type="PROSITE" id="PS50305"/>
    </source>
</evidence>
<feature type="binding site" evidence="3">
    <location>
        <position position="209"/>
    </location>
    <ligand>
        <name>Zn(2+)</name>
        <dbReference type="ChEBI" id="CHEBI:29105"/>
    </ligand>
</feature>
<dbReference type="OrthoDB" id="424302at2759"/>
<dbReference type="InterPro" id="IPR029035">
    <property type="entry name" value="DHS-like_NAD/FAD-binding_dom"/>
</dbReference>
<dbReference type="Gene3D" id="3.30.1600.10">
    <property type="entry name" value="SIR2/SIRT2 'Small Domain"/>
    <property type="match status" value="1"/>
</dbReference>
<feature type="binding site" evidence="3">
    <location>
        <position position="155"/>
    </location>
    <ligand>
        <name>Zn(2+)</name>
        <dbReference type="ChEBI" id="CHEBI:29105"/>
    </ligand>
</feature>
<dbReference type="InterPro" id="IPR003000">
    <property type="entry name" value="Sirtuin"/>
</dbReference>
<dbReference type="SUPFAM" id="SSF52467">
    <property type="entry name" value="DHS-like NAD/FAD-binding domain"/>
    <property type="match status" value="1"/>
</dbReference>
<evidence type="ECO:0000313" key="6">
    <source>
        <dbReference type="Proteomes" id="UP001152798"/>
    </source>
</evidence>
<feature type="active site" description="Proton acceptor" evidence="3">
    <location>
        <position position="147"/>
    </location>
</feature>
<feature type="binding site" evidence="3">
    <location>
        <position position="206"/>
    </location>
    <ligand>
        <name>Zn(2+)</name>
        <dbReference type="ChEBI" id="CHEBI:29105"/>
    </ligand>
</feature>
<evidence type="ECO:0000256" key="2">
    <source>
        <dbReference type="ARBA" id="ARBA00023027"/>
    </source>
</evidence>
<dbReference type="InterPro" id="IPR026590">
    <property type="entry name" value="Ssirtuin_cat_dom"/>
</dbReference>
<dbReference type="Proteomes" id="UP001152798">
    <property type="component" value="Chromosome 2"/>
</dbReference>
<name>A0A9P0EFZ2_NEZVI</name>
<sequence>MATLLIKSSTQRLHCVPKHSPISDCDVKNLSEFIYNNGKLLVVTGAGISTESGIPDYRSEEVGLYSRKRLKPYRPIQHGEFVSDSRIRQRYWLRNYVGWPTFSKKEPNITHFSLTKLENKNKLVCIITQNVDSLHFKAKSKNVVELHGTAFRVKCLNCGMITDRNVFQDTLKKLNDGILIENCVTNPDGDVDIDENLEKHFTVPDCYNCGGIIQPDIVFFGGTIPKERHAYVEKIVDNSDSLLVLGTSLSVFSSYRILLRAHERKKSIAIVNIGSTRGEQFASLKISGRCGEILPLVC</sequence>
<accession>A0A9P0EFZ2</accession>
<evidence type="ECO:0000256" key="3">
    <source>
        <dbReference type="PROSITE-ProRule" id="PRU00236"/>
    </source>
</evidence>
<organism evidence="5 6">
    <name type="scientific">Nezara viridula</name>
    <name type="common">Southern green stink bug</name>
    <name type="synonym">Cimex viridulus</name>
    <dbReference type="NCBI Taxonomy" id="85310"/>
    <lineage>
        <taxon>Eukaryota</taxon>
        <taxon>Metazoa</taxon>
        <taxon>Ecdysozoa</taxon>
        <taxon>Arthropoda</taxon>
        <taxon>Hexapoda</taxon>
        <taxon>Insecta</taxon>
        <taxon>Pterygota</taxon>
        <taxon>Neoptera</taxon>
        <taxon>Paraneoptera</taxon>
        <taxon>Hemiptera</taxon>
        <taxon>Heteroptera</taxon>
        <taxon>Panheteroptera</taxon>
        <taxon>Pentatomomorpha</taxon>
        <taxon>Pentatomoidea</taxon>
        <taxon>Pentatomidae</taxon>
        <taxon>Pentatominae</taxon>
        <taxon>Nezara</taxon>
    </lineage>
</organism>
<gene>
    <name evidence="5" type="ORF">NEZAVI_LOCUS3828</name>
</gene>
<dbReference type="Gene3D" id="3.40.50.1220">
    <property type="entry name" value="TPP-binding domain"/>
    <property type="match status" value="1"/>
</dbReference>
<dbReference type="GO" id="GO:0070403">
    <property type="term" value="F:NAD+ binding"/>
    <property type="evidence" value="ECO:0007669"/>
    <property type="project" value="InterPro"/>
</dbReference>
<dbReference type="PANTHER" id="PTHR11085:SF10">
    <property type="entry name" value="NAD-DEPENDENT PROTEIN DEACYLASE SIRTUIN-5, MITOCHONDRIAL-RELATED"/>
    <property type="match status" value="1"/>
</dbReference>
<feature type="binding site" evidence="3">
    <location>
        <position position="158"/>
    </location>
    <ligand>
        <name>Zn(2+)</name>
        <dbReference type="ChEBI" id="CHEBI:29105"/>
    </ligand>
</feature>
<dbReference type="GO" id="GO:0005759">
    <property type="term" value="C:mitochondrial matrix"/>
    <property type="evidence" value="ECO:0007669"/>
    <property type="project" value="TreeGrafter"/>
</dbReference>
<keyword evidence="3" id="KW-0862">Zinc</keyword>
<keyword evidence="3" id="KW-0479">Metal-binding</keyword>
<dbReference type="InterPro" id="IPR050134">
    <property type="entry name" value="NAD-dep_sirtuin_deacylases"/>
</dbReference>
<evidence type="ECO:0000256" key="1">
    <source>
        <dbReference type="ARBA" id="ARBA00022679"/>
    </source>
</evidence>
<dbReference type="GO" id="GO:0017136">
    <property type="term" value="F:histone deacetylase activity, NAD-dependent"/>
    <property type="evidence" value="ECO:0007669"/>
    <property type="project" value="TreeGrafter"/>
</dbReference>
<evidence type="ECO:0000313" key="5">
    <source>
        <dbReference type="EMBL" id="CAH1393111.1"/>
    </source>
</evidence>
<keyword evidence="2" id="KW-0520">NAD</keyword>